<evidence type="ECO:0000313" key="2">
    <source>
        <dbReference type="Proteomes" id="UP000790709"/>
    </source>
</evidence>
<gene>
    <name evidence="1" type="ORF">BV22DRAFT_1095172</name>
</gene>
<comment type="caution">
    <text evidence="1">The sequence shown here is derived from an EMBL/GenBank/DDBJ whole genome shotgun (WGS) entry which is preliminary data.</text>
</comment>
<protein>
    <submittedName>
        <fullName evidence="1">Uncharacterized protein</fullName>
    </submittedName>
</protein>
<evidence type="ECO:0000313" key="1">
    <source>
        <dbReference type="EMBL" id="KAH7922124.1"/>
    </source>
</evidence>
<reference evidence="1" key="1">
    <citation type="journal article" date="2021" name="New Phytol.">
        <title>Evolutionary innovations through gain and loss of genes in the ectomycorrhizal Boletales.</title>
        <authorList>
            <person name="Wu G."/>
            <person name="Miyauchi S."/>
            <person name="Morin E."/>
            <person name="Kuo A."/>
            <person name="Drula E."/>
            <person name="Varga T."/>
            <person name="Kohler A."/>
            <person name="Feng B."/>
            <person name="Cao Y."/>
            <person name="Lipzen A."/>
            <person name="Daum C."/>
            <person name="Hundley H."/>
            <person name="Pangilinan J."/>
            <person name="Johnson J."/>
            <person name="Barry K."/>
            <person name="LaButti K."/>
            <person name="Ng V."/>
            <person name="Ahrendt S."/>
            <person name="Min B."/>
            <person name="Choi I.G."/>
            <person name="Park H."/>
            <person name="Plett J.M."/>
            <person name="Magnuson J."/>
            <person name="Spatafora J.W."/>
            <person name="Nagy L.G."/>
            <person name="Henrissat B."/>
            <person name="Grigoriev I.V."/>
            <person name="Yang Z.L."/>
            <person name="Xu J."/>
            <person name="Martin F.M."/>
        </authorList>
    </citation>
    <scope>NUCLEOTIDE SEQUENCE</scope>
    <source>
        <strain evidence="1">KUC20120723A-06</strain>
    </source>
</reference>
<name>A0ACB8B961_9AGAM</name>
<organism evidence="1 2">
    <name type="scientific">Leucogyrophana mollusca</name>
    <dbReference type="NCBI Taxonomy" id="85980"/>
    <lineage>
        <taxon>Eukaryota</taxon>
        <taxon>Fungi</taxon>
        <taxon>Dikarya</taxon>
        <taxon>Basidiomycota</taxon>
        <taxon>Agaricomycotina</taxon>
        <taxon>Agaricomycetes</taxon>
        <taxon>Agaricomycetidae</taxon>
        <taxon>Boletales</taxon>
        <taxon>Boletales incertae sedis</taxon>
        <taxon>Leucogyrophana</taxon>
    </lineage>
</organism>
<proteinExistence type="predicted"/>
<keyword evidence="2" id="KW-1185">Reference proteome</keyword>
<dbReference type="EMBL" id="MU266497">
    <property type="protein sequence ID" value="KAH7922124.1"/>
    <property type="molecule type" value="Genomic_DNA"/>
</dbReference>
<dbReference type="Proteomes" id="UP000790709">
    <property type="component" value="Unassembled WGS sequence"/>
</dbReference>
<sequence>MAGIRSSASLPRSFDSLYDETQRSSIVHTETIVLKHKHHVFRSYLIPFPHLLPFYYLINCR</sequence>
<accession>A0ACB8B961</accession>